<dbReference type="InterPro" id="IPR018076">
    <property type="entry name" value="T2SS_GspF_dom"/>
</dbReference>
<feature type="transmembrane region" description="Helical" evidence="6">
    <location>
        <begin position="276"/>
        <end position="297"/>
    </location>
</feature>
<evidence type="ECO:0000313" key="9">
    <source>
        <dbReference type="Proteomes" id="UP000197032"/>
    </source>
</evidence>
<evidence type="ECO:0000259" key="7">
    <source>
        <dbReference type="Pfam" id="PF00482"/>
    </source>
</evidence>
<gene>
    <name evidence="8" type="ORF">KKC1_19910</name>
</gene>
<protein>
    <submittedName>
        <fullName evidence="8">Type II secretion system F domain-containing protein</fullName>
    </submittedName>
</protein>
<dbReference type="GO" id="GO:0005886">
    <property type="term" value="C:plasma membrane"/>
    <property type="evidence" value="ECO:0007669"/>
    <property type="project" value="UniProtKB-SubCell"/>
</dbReference>
<proteinExistence type="predicted"/>
<keyword evidence="3 6" id="KW-0812">Transmembrane</keyword>
<keyword evidence="4 6" id="KW-1133">Transmembrane helix</keyword>
<reference evidence="9" key="1">
    <citation type="journal article" date="2017" name="Appl. Environ. Microbiol.">
        <title>Genomic analysis of Calderihabitans maritimus KKC1, a thermophilic hydrogenogenic carboxydotrophic bacterium isolated from marine sediment.</title>
        <authorList>
            <person name="Omae K."/>
            <person name="Yoneda Y."/>
            <person name="Fukuyama Y."/>
            <person name="Yoshida T."/>
            <person name="Sako Y."/>
        </authorList>
    </citation>
    <scope>NUCLEOTIDE SEQUENCE [LARGE SCALE GENOMIC DNA]</scope>
    <source>
        <strain evidence="9">KKC1</strain>
    </source>
</reference>
<keyword evidence="9" id="KW-1185">Reference proteome</keyword>
<evidence type="ECO:0000256" key="5">
    <source>
        <dbReference type="ARBA" id="ARBA00023136"/>
    </source>
</evidence>
<feature type="transmembrane region" description="Helical" evidence="6">
    <location>
        <begin position="102"/>
        <end position="122"/>
    </location>
</feature>
<dbReference type="OrthoDB" id="9810662at2"/>
<sequence>MEKIIGGLIFLSTVLLVQAVEGVIKEKNSGLRKRLRQNFNSEFDFRNVELNQPFLKRLGLPLIRKFADFLAEVIPGQKKEMLQLLLNQAGNPWGLNADEFTALRYLLALLIAILVMILALVFQDNIGSAIVYALFGFWTGRWVPDYYLKKKIRKRQEEISRSLPDVLDLLTVSIEAGLGFDGALSRVVEKYKGSLAEEFERVLKEFQIGKPRRECLRDFALRIGLEEVSTFVGAIIQAEQMGVSMSKVIRSQASQIRARRKQKIETQAMQAPIKMLLPLVLFIFPTLFIVLLGPAMLQIMQILGE</sequence>
<dbReference type="EMBL" id="BDGJ01000101">
    <property type="protein sequence ID" value="GAW92842.1"/>
    <property type="molecule type" value="Genomic_DNA"/>
</dbReference>
<dbReference type="AlphaFoldDB" id="A0A1Z5HTI3"/>
<keyword evidence="5 6" id="KW-0472">Membrane</keyword>
<keyword evidence="2" id="KW-1003">Cell membrane</keyword>
<dbReference type="RefSeq" id="WP_088554107.1">
    <property type="nucleotide sequence ID" value="NZ_BDGJ01000101.1"/>
</dbReference>
<evidence type="ECO:0000313" key="8">
    <source>
        <dbReference type="EMBL" id="GAW92842.1"/>
    </source>
</evidence>
<dbReference type="PANTHER" id="PTHR35007:SF2">
    <property type="entry name" value="PILUS ASSEMBLE PROTEIN"/>
    <property type="match status" value="1"/>
</dbReference>
<dbReference type="Pfam" id="PF00482">
    <property type="entry name" value="T2SSF"/>
    <property type="match status" value="1"/>
</dbReference>
<dbReference type="Proteomes" id="UP000197032">
    <property type="component" value="Unassembled WGS sequence"/>
</dbReference>
<dbReference type="PANTHER" id="PTHR35007">
    <property type="entry name" value="INTEGRAL MEMBRANE PROTEIN-RELATED"/>
    <property type="match status" value="1"/>
</dbReference>
<name>A0A1Z5HTI3_9FIRM</name>
<comment type="caution">
    <text evidence="8">The sequence shown here is derived from an EMBL/GenBank/DDBJ whole genome shotgun (WGS) entry which is preliminary data.</text>
</comment>
<accession>A0A1Z5HTI3</accession>
<feature type="domain" description="Type II secretion system protein GspF" evidence="7">
    <location>
        <begin position="167"/>
        <end position="292"/>
    </location>
</feature>
<comment type="subcellular location">
    <subcellularLocation>
        <location evidence="1">Cell membrane</location>
        <topology evidence="1">Multi-pass membrane protein</topology>
    </subcellularLocation>
</comment>
<evidence type="ECO:0000256" key="2">
    <source>
        <dbReference type="ARBA" id="ARBA00022475"/>
    </source>
</evidence>
<evidence type="ECO:0000256" key="1">
    <source>
        <dbReference type="ARBA" id="ARBA00004651"/>
    </source>
</evidence>
<evidence type="ECO:0000256" key="3">
    <source>
        <dbReference type="ARBA" id="ARBA00022692"/>
    </source>
</evidence>
<evidence type="ECO:0000256" key="6">
    <source>
        <dbReference type="SAM" id="Phobius"/>
    </source>
</evidence>
<organism evidence="8 9">
    <name type="scientific">Calderihabitans maritimus</name>
    <dbReference type="NCBI Taxonomy" id="1246530"/>
    <lineage>
        <taxon>Bacteria</taxon>
        <taxon>Bacillati</taxon>
        <taxon>Bacillota</taxon>
        <taxon>Clostridia</taxon>
        <taxon>Neomoorellales</taxon>
        <taxon>Calderihabitantaceae</taxon>
        <taxon>Calderihabitans</taxon>
    </lineage>
</organism>
<evidence type="ECO:0000256" key="4">
    <source>
        <dbReference type="ARBA" id="ARBA00022989"/>
    </source>
</evidence>